<proteinExistence type="predicted"/>
<evidence type="ECO:0000313" key="2">
    <source>
        <dbReference type="Proteomes" id="UP000592820"/>
    </source>
</evidence>
<name>A0A7W8LDQ8_9BURK</name>
<dbReference type="EMBL" id="JACHDE010000023">
    <property type="protein sequence ID" value="MBB5404793.1"/>
    <property type="molecule type" value="Genomic_DNA"/>
</dbReference>
<dbReference type="Proteomes" id="UP000592820">
    <property type="component" value="Unassembled WGS sequence"/>
</dbReference>
<sequence length="59" mass="7029">MSNFHPRSDSPLIERLHRTTASLADVLRPLPERARRMLHAQVNAMRPTIQQLRSRMRRR</sequence>
<organism evidence="1 2">
    <name type="scientific">Paraburkholderia youngii</name>
    <dbReference type="NCBI Taxonomy" id="2782701"/>
    <lineage>
        <taxon>Bacteria</taxon>
        <taxon>Pseudomonadati</taxon>
        <taxon>Pseudomonadota</taxon>
        <taxon>Betaproteobacteria</taxon>
        <taxon>Burkholderiales</taxon>
        <taxon>Burkholderiaceae</taxon>
        <taxon>Paraburkholderia</taxon>
    </lineage>
</organism>
<dbReference type="AlphaFoldDB" id="A0A7W8LDQ8"/>
<evidence type="ECO:0000313" key="1">
    <source>
        <dbReference type="EMBL" id="MBB5404793.1"/>
    </source>
</evidence>
<comment type="caution">
    <text evidence="1">The sequence shown here is derived from an EMBL/GenBank/DDBJ whole genome shotgun (WGS) entry which is preliminary data.</text>
</comment>
<protein>
    <submittedName>
        <fullName evidence="1">Uncharacterized protein</fullName>
    </submittedName>
</protein>
<reference evidence="1 2" key="1">
    <citation type="submission" date="2020-08" db="EMBL/GenBank/DDBJ databases">
        <title>Genomic Encyclopedia of Type Strains, Phase IV (KMG-V): Genome sequencing to study the core and pangenomes of soil and plant-associated prokaryotes.</title>
        <authorList>
            <person name="Whitman W."/>
        </authorList>
    </citation>
    <scope>NUCLEOTIDE SEQUENCE [LARGE SCALE GENOMIC DNA]</scope>
    <source>
        <strain evidence="1 2">JPY162</strain>
    </source>
</reference>
<gene>
    <name evidence="1" type="ORF">HDG41_006889</name>
</gene>
<accession>A0A7W8LDQ8</accession>